<evidence type="ECO:0000256" key="4">
    <source>
        <dbReference type="ARBA" id="ARBA00023125"/>
    </source>
</evidence>
<evidence type="ECO:0000313" key="8">
    <source>
        <dbReference type="Proteomes" id="UP000782117"/>
    </source>
</evidence>
<dbReference type="Gene3D" id="3.30.980.40">
    <property type="match status" value="1"/>
</dbReference>
<feature type="binding site" evidence="5">
    <location>
        <begin position="156"/>
        <end position="163"/>
    </location>
    <ligand>
        <name>ATP</name>
        <dbReference type="ChEBI" id="CHEBI:30616"/>
    </ligand>
</feature>
<keyword evidence="3 5" id="KW-0067">ATP-binding</keyword>
<evidence type="ECO:0000313" key="7">
    <source>
        <dbReference type="EMBL" id="MBM6805014.1"/>
    </source>
</evidence>
<dbReference type="SUPFAM" id="SSF52540">
    <property type="entry name" value="P-loop containing nucleoside triphosphate hydrolases"/>
    <property type="match status" value="1"/>
</dbReference>
<proteinExistence type="inferred from homology"/>
<comment type="similarity">
    <text evidence="1">Belongs to the FtsK/SpoIIIE/SftA family.</text>
</comment>
<feature type="domain" description="FtsK" evidence="6">
    <location>
        <begin position="138"/>
        <end position="340"/>
    </location>
</feature>
<organism evidence="7 8">
    <name type="scientific">Bacteroides caecicola</name>
    <dbReference type="NCBI Taxonomy" id="1462569"/>
    <lineage>
        <taxon>Bacteria</taxon>
        <taxon>Pseudomonadati</taxon>
        <taxon>Bacteroidota</taxon>
        <taxon>Bacteroidia</taxon>
        <taxon>Bacteroidales</taxon>
        <taxon>Bacteroidaceae</taxon>
        <taxon>Bacteroides</taxon>
    </lineage>
</organism>
<dbReference type="RefSeq" id="WP_204498671.1">
    <property type="nucleotide sequence ID" value="NZ_JACJKJ010000001.1"/>
</dbReference>
<name>A0ABS2F4N4_9BACE</name>
<protein>
    <submittedName>
        <fullName evidence="7">DNA translocase FtsK</fullName>
    </submittedName>
</protein>
<keyword evidence="2 5" id="KW-0547">Nucleotide-binding</keyword>
<dbReference type="InterPro" id="IPR027417">
    <property type="entry name" value="P-loop_NTPase"/>
</dbReference>
<dbReference type="Pfam" id="PF01580">
    <property type="entry name" value="FtsK_SpoIIIE"/>
    <property type="match status" value="1"/>
</dbReference>
<dbReference type="Proteomes" id="UP000782117">
    <property type="component" value="Unassembled WGS sequence"/>
</dbReference>
<dbReference type="PANTHER" id="PTHR22683">
    <property type="entry name" value="SPORULATION PROTEIN RELATED"/>
    <property type="match status" value="1"/>
</dbReference>
<dbReference type="Pfam" id="PF17854">
    <property type="entry name" value="FtsK_alpha"/>
    <property type="match status" value="1"/>
</dbReference>
<accession>A0ABS2F4N4</accession>
<evidence type="ECO:0000256" key="3">
    <source>
        <dbReference type="ARBA" id="ARBA00022840"/>
    </source>
</evidence>
<comment type="caution">
    <text evidence="7">The sequence shown here is derived from an EMBL/GenBank/DDBJ whole genome shotgun (WGS) entry which is preliminary data.</text>
</comment>
<evidence type="ECO:0000259" key="6">
    <source>
        <dbReference type="PROSITE" id="PS50901"/>
    </source>
</evidence>
<dbReference type="PROSITE" id="PS50901">
    <property type="entry name" value="FTSK"/>
    <property type="match status" value="1"/>
</dbReference>
<sequence length="416" mass="47586">MNHYELPTSELLDSDRINLSVSAEEEEQKKKKVLKVLDAFAIQVNEVKSKVGPGTITYELGLPHGIDLQQARKYRRDIIWSIAERGVRLQIPIPGKVALGVKILRDERERLPFRKAVESSAFRETEAVLPIAIGMTNDNEMWVKDLAKCPHLLIAGEQSTGKHMLLKSIVLSLLYKKGPDELKFVFMTGADRYAEANRQIQECYWSKLPEVSEPIMPDDKTGMRTIYSLCEEMYRRSDLLRNSRSRQIVEHNQKVREKKLGNNYEVLPYIVVIIDELEDWMFRYPKFELSLSLLGTLSRAVGIHLVAATKRAGHDVISGMLKALFDARIAFSVPQEMNSRLVLDHPGAENLASYGDMLYCKSGKLERIQGFYIDEKELEKVASHIYRQGVPSPYLLPEPAIIEEEKAEEDDELFDY</sequence>
<gene>
    <name evidence="7" type="ORF">H6A24_00590</name>
</gene>
<evidence type="ECO:0000256" key="2">
    <source>
        <dbReference type="ARBA" id="ARBA00022741"/>
    </source>
</evidence>
<dbReference type="EMBL" id="JACJKJ010000001">
    <property type="protein sequence ID" value="MBM6805014.1"/>
    <property type="molecule type" value="Genomic_DNA"/>
</dbReference>
<dbReference type="PANTHER" id="PTHR22683:SF41">
    <property type="entry name" value="DNA TRANSLOCASE FTSK"/>
    <property type="match status" value="1"/>
</dbReference>
<evidence type="ECO:0000256" key="1">
    <source>
        <dbReference type="ARBA" id="ARBA00006474"/>
    </source>
</evidence>
<dbReference type="InterPro" id="IPR002543">
    <property type="entry name" value="FtsK_dom"/>
</dbReference>
<keyword evidence="4" id="KW-0238">DNA-binding</keyword>
<dbReference type="Gene3D" id="3.40.50.300">
    <property type="entry name" value="P-loop containing nucleotide triphosphate hydrolases"/>
    <property type="match status" value="1"/>
</dbReference>
<reference evidence="7 8" key="1">
    <citation type="journal article" date="2021" name="Sci. Rep.">
        <title>The distribution of antibiotic resistance genes in chicken gut microbiota commensals.</title>
        <authorList>
            <person name="Juricova H."/>
            <person name="Matiasovicova J."/>
            <person name="Kubasova T."/>
            <person name="Cejkova D."/>
            <person name="Rychlik I."/>
        </authorList>
    </citation>
    <scope>NUCLEOTIDE SEQUENCE [LARGE SCALE GENOMIC DNA]</scope>
    <source>
        <strain evidence="7 8">An768</strain>
    </source>
</reference>
<dbReference type="InterPro" id="IPR041027">
    <property type="entry name" value="FtsK_alpha"/>
</dbReference>
<evidence type="ECO:0000256" key="5">
    <source>
        <dbReference type="PROSITE-ProRule" id="PRU00289"/>
    </source>
</evidence>
<keyword evidence="8" id="KW-1185">Reference proteome</keyword>
<dbReference type="InterPro" id="IPR050206">
    <property type="entry name" value="FtsK/SpoIIIE/SftA"/>
</dbReference>